<dbReference type="KEGG" id="oni:Osc7112_4807"/>
<dbReference type="EMBL" id="CP003614">
    <property type="protein sequence ID" value="AFZ09085.1"/>
    <property type="molecule type" value="Genomic_DNA"/>
</dbReference>
<proteinExistence type="predicted"/>
<dbReference type="InterPro" id="IPR010985">
    <property type="entry name" value="Ribbon_hlx_hlx"/>
</dbReference>
<evidence type="ECO:0000259" key="2">
    <source>
        <dbReference type="Pfam" id="PF07878"/>
    </source>
</evidence>
<organism evidence="3 4">
    <name type="scientific">Phormidium nigroviride PCC 7112</name>
    <dbReference type="NCBI Taxonomy" id="179408"/>
    <lineage>
        <taxon>Bacteria</taxon>
        <taxon>Bacillati</taxon>
        <taxon>Cyanobacteriota</taxon>
        <taxon>Cyanophyceae</taxon>
        <taxon>Oscillatoriophycideae</taxon>
        <taxon>Oscillatoriales</taxon>
        <taxon>Oscillatoriaceae</taxon>
        <taxon>Phormidium</taxon>
    </lineage>
</organism>
<dbReference type="OrthoDB" id="492526at2"/>
<feature type="compositionally biased region" description="Basic and acidic residues" evidence="1">
    <location>
        <begin position="76"/>
        <end position="89"/>
    </location>
</feature>
<feature type="domain" description="CopG-like ribbon-helix-helix" evidence="2">
    <location>
        <begin position="36"/>
        <end position="77"/>
    </location>
</feature>
<name>K9VPF7_9CYAN</name>
<protein>
    <recommendedName>
        <fullName evidence="2">CopG-like ribbon-helix-helix domain-containing protein</fullName>
    </recommendedName>
</protein>
<dbReference type="SUPFAM" id="SSF47598">
    <property type="entry name" value="Ribbon-helix-helix"/>
    <property type="match status" value="1"/>
</dbReference>
<dbReference type="Pfam" id="PF07878">
    <property type="entry name" value="RHH_5"/>
    <property type="match status" value="1"/>
</dbReference>
<gene>
    <name evidence="3" type="ORF">Osc7112_4807</name>
</gene>
<dbReference type="Proteomes" id="UP000010478">
    <property type="component" value="Chromosome"/>
</dbReference>
<evidence type="ECO:0000256" key="1">
    <source>
        <dbReference type="SAM" id="MobiDB-lite"/>
    </source>
</evidence>
<evidence type="ECO:0000313" key="4">
    <source>
        <dbReference type="Proteomes" id="UP000010478"/>
    </source>
</evidence>
<dbReference type="HOGENOM" id="CLU_2317548_0_0_3"/>
<dbReference type="InterPro" id="IPR012869">
    <property type="entry name" value="RHH_5"/>
</dbReference>
<evidence type="ECO:0000313" key="3">
    <source>
        <dbReference type="EMBL" id="AFZ09085.1"/>
    </source>
</evidence>
<sequence length="99" mass="11282">MHSESTREGESDTVEVKKRYNRAVKAQITALPAKLPRIVVYLPEELKADLERLAKSHYRPVSNMVLTLIQEAVDEAKSEGRIQSDDRSQQQKSDSNEQD</sequence>
<dbReference type="GO" id="GO:0006355">
    <property type="term" value="P:regulation of DNA-templated transcription"/>
    <property type="evidence" value="ECO:0007669"/>
    <property type="project" value="InterPro"/>
</dbReference>
<keyword evidence="4" id="KW-1185">Reference proteome</keyword>
<reference evidence="3 4" key="1">
    <citation type="submission" date="2012-05" db="EMBL/GenBank/DDBJ databases">
        <title>Finished chromosome of genome of Oscillatoria sp. PCC 7112.</title>
        <authorList>
            <consortium name="US DOE Joint Genome Institute"/>
            <person name="Gugger M."/>
            <person name="Coursin T."/>
            <person name="Rippka R."/>
            <person name="Tandeau De Marsac N."/>
            <person name="Huntemann M."/>
            <person name="Wei C.-L."/>
            <person name="Han J."/>
            <person name="Detter J.C."/>
            <person name="Han C."/>
            <person name="Tapia R."/>
            <person name="Davenport K."/>
            <person name="Daligault H."/>
            <person name="Erkkila T."/>
            <person name="Gu W."/>
            <person name="Munk A.C.C."/>
            <person name="Teshima H."/>
            <person name="Xu Y."/>
            <person name="Chain P."/>
            <person name="Chen A."/>
            <person name="Krypides N."/>
            <person name="Mavromatis K."/>
            <person name="Markowitz V."/>
            <person name="Szeto E."/>
            <person name="Ivanova N."/>
            <person name="Mikhailova N."/>
            <person name="Ovchinnikova G."/>
            <person name="Pagani I."/>
            <person name="Pati A."/>
            <person name="Goodwin L."/>
            <person name="Peters L."/>
            <person name="Pitluck S."/>
            <person name="Woyke T."/>
            <person name="Kerfeld C."/>
        </authorList>
    </citation>
    <scope>NUCLEOTIDE SEQUENCE [LARGE SCALE GENOMIC DNA]</scope>
    <source>
        <strain evidence="3 4">PCC 7112</strain>
    </source>
</reference>
<feature type="region of interest" description="Disordered" evidence="1">
    <location>
        <begin position="76"/>
        <end position="99"/>
    </location>
</feature>
<dbReference type="AlphaFoldDB" id="K9VPF7"/>
<accession>K9VPF7</accession>